<sequence length="520" mass="59401">MDLPGKPIQFVPYDFKPLMDQEDMYTLISKKPAVKSQRVQPFRKRQQNTFQRDAYSSITVTAPNNNAETTAEQTAHVRPTDRASNFQGRVEKGFRITFKNQEPPRSKPSSIQKKAESRSLQSSSRRGFVLPGQASNRVNSTEGSSILYSAFQDTQEDWRSTPRTRSPKVKSPCGGAKLQDENAELHMPYDPIEVLLHFLRSTGCLHAYSNIQEVQEVSAILLERLLLSVPRPSIRTIHKSINIHKDSPSSFRMVEIERNEDIRVSGRLPDYGRKQGSVFERNTQGILQALRAWTQDQRRKFIYVPVPINHPSRNGDKYQRNDSESSLKQDSGSSTRSQQTSELWENDIEMSGELYRESPVDVGGTSSYKTNALPTSGAQEPLSFYTEFMDFDGDPDEVSNRQSIILEERAEVMKWSLFLAGNSRNGDIYRLQGHRMGSCNRQLDVLGILEKIGGEDADQRQGTFDRTIRPENKRRGRKISVSLLIQHNNTILCEEVWRSNLYETTWNCREILVALPQDQH</sequence>
<reference evidence="2 3" key="1">
    <citation type="journal article" date="2016" name="Mol. Biol. Evol.">
        <title>Genome-Wide Survey of Gut Fungi (Harpellales) Reveals the First Horizontally Transferred Ubiquitin Gene from a Mosquito Host.</title>
        <authorList>
            <person name="Wang Y."/>
            <person name="White M.M."/>
            <person name="Kvist S."/>
            <person name="Moncalvo J.M."/>
        </authorList>
    </citation>
    <scope>NUCLEOTIDE SEQUENCE [LARGE SCALE GENOMIC DNA]</scope>
    <source>
        <strain evidence="2 3">ALG-7-W6</strain>
    </source>
</reference>
<organism evidence="2 3">
    <name type="scientific">Smittium mucronatum</name>
    <dbReference type="NCBI Taxonomy" id="133383"/>
    <lineage>
        <taxon>Eukaryota</taxon>
        <taxon>Fungi</taxon>
        <taxon>Fungi incertae sedis</taxon>
        <taxon>Zoopagomycota</taxon>
        <taxon>Kickxellomycotina</taxon>
        <taxon>Harpellomycetes</taxon>
        <taxon>Harpellales</taxon>
        <taxon>Legeriomycetaceae</taxon>
        <taxon>Smittium</taxon>
    </lineage>
</organism>
<dbReference type="PANTHER" id="PTHR33066:SF2">
    <property type="entry name" value="FILAGGRIN-2-LIKE"/>
    <property type="match status" value="1"/>
</dbReference>
<dbReference type="Proteomes" id="UP000187455">
    <property type="component" value="Unassembled WGS sequence"/>
</dbReference>
<evidence type="ECO:0000256" key="1">
    <source>
        <dbReference type="SAM" id="MobiDB-lite"/>
    </source>
</evidence>
<comment type="caution">
    <text evidence="2">The sequence shown here is derived from an EMBL/GenBank/DDBJ whole genome shotgun (WGS) entry which is preliminary data.</text>
</comment>
<protein>
    <submittedName>
        <fullName evidence="2">Uncharacterized protein</fullName>
    </submittedName>
</protein>
<feature type="region of interest" description="Disordered" evidence="1">
    <location>
        <begin position="305"/>
        <end position="343"/>
    </location>
</feature>
<evidence type="ECO:0000313" key="2">
    <source>
        <dbReference type="EMBL" id="OLY78602.1"/>
    </source>
</evidence>
<proteinExistence type="predicted"/>
<feature type="region of interest" description="Disordered" evidence="1">
    <location>
        <begin position="156"/>
        <end position="175"/>
    </location>
</feature>
<feature type="compositionally biased region" description="Basic and acidic residues" evidence="1">
    <location>
        <begin position="313"/>
        <end position="327"/>
    </location>
</feature>
<keyword evidence="3" id="KW-1185">Reference proteome</keyword>
<feature type="compositionally biased region" description="Polar residues" evidence="1">
    <location>
        <begin position="328"/>
        <end position="343"/>
    </location>
</feature>
<feature type="compositionally biased region" description="Polar residues" evidence="1">
    <location>
        <begin position="107"/>
        <end position="125"/>
    </location>
</feature>
<gene>
    <name evidence="2" type="ORF">AYI68_g7345</name>
</gene>
<feature type="compositionally biased region" description="Polar residues" evidence="1">
    <location>
        <begin position="64"/>
        <end position="73"/>
    </location>
</feature>
<evidence type="ECO:0000313" key="3">
    <source>
        <dbReference type="Proteomes" id="UP000187455"/>
    </source>
</evidence>
<dbReference type="STRING" id="133383.A0A1R0GNY3"/>
<accession>A0A1R0GNY3</accession>
<name>A0A1R0GNY3_9FUNG</name>
<dbReference type="PANTHER" id="PTHR33066">
    <property type="entry name" value="INTEGRASE_SAM-LIKE_N DOMAIN-CONTAINING PROTEIN"/>
    <property type="match status" value="1"/>
</dbReference>
<dbReference type="AlphaFoldDB" id="A0A1R0GNY3"/>
<dbReference type="EMBL" id="LSSL01005967">
    <property type="protein sequence ID" value="OLY78602.1"/>
    <property type="molecule type" value="Genomic_DNA"/>
</dbReference>
<feature type="region of interest" description="Disordered" evidence="1">
    <location>
        <begin position="64"/>
        <end position="137"/>
    </location>
</feature>